<evidence type="ECO:0000313" key="7">
    <source>
        <dbReference type="Proteomes" id="UP000515121"/>
    </source>
</evidence>
<dbReference type="GO" id="GO:0010256">
    <property type="term" value="P:endomembrane system organization"/>
    <property type="evidence" value="ECO:0007669"/>
    <property type="project" value="TreeGrafter"/>
</dbReference>
<feature type="transmembrane region" description="Helical" evidence="6">
    <location>
        <begin position="43"/>
        <end position="61"/>
    </location>
</feature>
<comment type="subcellular location">
    <subcellularLocation>
        <location evidence="1">Membrane</location>
        <topology evidence="1">Multi-pass membrane protein</topology>
    </subcellularLocation>
</comment>
<gene>
    <name evidence="8" type="primary">LOC111307440</name>
</gene>
<evidence type="ECO:0000256" key="6">
    <source>
        <dbReference type="SAM" id="Phobius"/>
    </source>
</evidence>
<dbReference type="GeneID" id="111307440"/>
<evidence type="ECO:0000256" key="5">
    <source>
        <dbReference type="ARBA" id="ARBA00023136"/>
    </source>
</evidence>
<dbReference type="GO" id="GO:0016020">
    <property type="term" value="C:membrane"/>
    <property type="evidence" value="ECO:0007669"/>
    <property type="project" value="UniProtKB-SubCell"/>
</dbReference>
<sequence length="182" mass="20312">MAFDLISKLGNLIRFLPTGTVFVFQFLNPVFTDYGNCKSLNKYLSSILIALCGFSCCFGCFTDSYKGSDGKTHYGIATFKGLWPSVESDSVNLSRYKIRFSDFIHAFFSLIVFAVLVLVEPNTVQCFYPSLATSSKALLYLILLPPITFIVSLAFMFFPNKRHGIGYPSSQQSSNKTNLLLP</sequence>
<keyword evidence="7" id="KW-1185">Reference proteome</keyword>
<reference evidence="8" key="1">
    <citation type="submission" date="2025-08" db="UniProtKB">
        <authorList>
            <consortium name="RefSeq"/>
        </authorList>
    </citation>
    <scope>IDENTIFICATION</scope>
    <source>
        <tissue evidence="8">Fruit stalk</tissue>
    </source>
</reference>
<evidence type="ECO:0000256" key="2">
    <source>
        <dbReference type="ARBA" id="ARBA00008707"/>
    </source>
</evidence>
<dbReference type="RefSeq" id="XP_022761194.1">
    <property type="nucleotide sequence ID" value="XM_022905459.1"/>
</dbReference>
<dbReference type="PANTHER" id="PTHR31621:SF34">
    <property type="entry name" value="DOMAIN MEMBRANE PROTEIN 2, PUTATIVE-RELATED"/>
    <property type="match status" value="1"/>
</dbReference>
<dbReference type="Pfam" id="PF05078">
    <property type="entry name" value="DUF679"/>
    <property type="match status" value="1"/>
</dbReference>
<keyword evidence="4 6" id="KW-1133">Transmembrane helix</keyword>
<evidence type="ECO:0000313" key="8">
    <source>
        <dbReference type="RefSeq" id="XP_022761194.1"/>
    </source>
</evidence>
<feature type="transmembrane region" description="Helical" evidence="6">
    <location>
        <begin position="12"/>
        <end position="31"/>
    </location>
</feature>
<evidence type="ECO:0000256" key="1">
    <source>
        <dbReference type="ARBA" id="ARBA00004141"/>
    </source>
</evidence>
<dbReference type="AlphaFoldDB" id="A0A6P6A8D9"/>
<name>A0A6P6A8D9_DURZI</name>
<evidence type="ECO:0000256" key="3">
    <source>
        <dbReference type="ARBA" id="ARBA00022692"/>
    </source>
</evidence>
<dbReference type="KEGG" id="dzi:111307440"/>
<proteinExistence type="inferred from homology"/>
<comment type="similarity">
    <text evidence="2">Belongs to the plant DMP1 protein family.</text>
</comment>
<dbReference type="Proteomes" id="UP000515121">
    <property type="component" value="Unplaced"/>
</dbReference>
<keyword evidence="3 6" id="KW-0812">Transmembrane</keyword>
<dbReference type="InterPro" id="IPR007770">
    <property type="entry name" value="DMP"/>
</dbReference>
<evidence type="ECO:0000256" key="4">
    <source>
        <dbReference type="ARBA" id="ARBA00022989"/>
    </source>
</evidence>
<dbReference type="PANTHER" id="PTHR31621">
    <property type="entry name" value="PROTEIN DMP3"/>
    <property type="match status" value="1"/>
</dbReference>
<keyword evidence="5 6" id="KW-0472">Membrane</keyword>
<feature type="transmembrane region" description="Helical" evidence="6">
    <location>
        <begin position="103"/>
        <end position="119"/>
    </location>
</feature>
<organism evidence="7 8">
    <name type="scientific">Durio zibethinus</name>
    <name type="common">Durian</name>
    <dbReference type="NCBI Taxonomy" id="66656"/>
    <lineage>
        <taxon>Eukaryota</taxon>
        <taxon>Viridiplantae</taxon>
        <taxon>Streptophyta</taxon>
        <taxon>Embryophyta</taxon>
        <taxon>Tracheophyta</taxon>
        <taxon>Spermatophyta</taxon>
        <taxon>Magnoliopsida</taxon>
        <taxon>eudicotyledons</taxon>
        <taxon>Gunneridae</taxon>
        <taxon>Pentapetalae</taxon>
        <taxon>rosids</taxon>
        <taxon>malvids</taxon>
        <taxon>Malvales</taxon>
        <taxon>Malvaceae</taxon>
        <taxon>Helicteroideae</taxon>
        <taxon>Durio</taxon>
    </lineage>
</organism>
<feature type="transmembrane region" description="Helical" evidence="6">
    <location>
        <begin position="139"/>
        <end position="158"/>
    </location>
</feature>
<dbReference type="GO" id="GO:0005737">
    <property type="term" value="C:cytoplasm"/>
    <property type="evidence" value="ECO:0007669"/>
    <property type="project" value="UniProtKB-ARBA"/>
</dbReference>
<dbReference type="OrthoDB" id="1928191at2759"/>
<accession>A0A6P6A8D9</accession>
<protein>
    <submittedName>
        <fullName evidence="8">Protein DMP2-like</fullName>
    </submittedName>
</protein>